<evidence type="ECO:0000256" key="3">
    <source>
        <dbReference type="ARBA" id="ARBA00022692"/>
    </source>
</evidence>
<dbReference type="GO" id="GO:0016020">
    <property type="term" value="C:membrane"/>
    <property type="evidence" value="ECO:0007669"/>
    <property type="project" value="UniProtKB-SubCell"/>
</dbReference>
<keyword evidence="8" id="KW-1185">Reference proteome</keyword>
<comment type="subcellular location">
    <subcellularLocation>
        <location evidence="1">Membrane</location>
        <topology evidence="1">Multi-pass membrane protein</topology>
    </subcellularLocation>
</comment>
<feature type="transmembrane region" description="Helical" evidence="6">
    <location>
        <begin position="169"/>
        <end position="186"/>
    </location>
</feature>
<keyword evidence="3 6" id="KW-0812">Transmembrane</keyword>
<evidence type="ECO:0000256" key="2">
    <source>
        <dbReference type="ARBA" id="ARBA00009012"/>
    </source>
</evidence>
<evidence type="ECO:0000313" key="8">
    <source>
        <dbReference type="Proteomes" id="UP001161325"/>
    </source>
</evidence>
<comment type="similarity">
    <text evidence="2">Belongs to the TMEM19 family.</text>
</comment>
<accession>A0AA37QDN7</accession>
<dbReference type="PANTHER" id="PTHR13353">
    <property type="entry name" value="TRANSMEMBRANE PROTEIN 19"/>
    <property type="match status" value="1"/>
</dbReference>
<dbReference type="AlphaFoldDB" id="A0AA37QDN7"/>
<evidence type="ECO:0000256" key="1">
    <source>
        <dbReference type="ARBA" id="ARBA00004141"/>
    </source>
</evidence>
<sequence>MIERALVGLGIALVIAFGAHRAGSLDRSGASAAVVVGTASMAAGWTWGVLLLLFFGTGTALSRWRAREKAARTGGVVAKGGTRDAAQVLANGGLYAATALAGAGPWALDWPASWTVAWSGAAAGAIAAATADTWATEIGTLARGAPRSLRGWRPVPAGTSGAVSTPGTLAMLGGAAFIALALVLAGRTRDAALGALAGGIAGAMADTLAGAAVQERRWCPECAVGTERAEHDCGARTERAGGVPGLGNDAVNVLCGAVGAVAGALAALAAARTG</sequence>
<dbReference type="PANTHER" id="PTHR13353:SF5">
    <property type="entry name" value="TRANSMEMBRANE PROTEIN 19"/>
    <property type="match status" value="1"/>
</dbReference>
<evidence type="ECO:0000256" key="5">
    <source>
        <dbReference type="ARBA" id="ARBA00023136"/>
    </source>
</evidence>
<organism evidence="7 8">
    <name type="scientific">Roseisolibacter agri</name>
    <dbReference type="NCBI Taxonomy" id="2014610"/>
    <lineage>
        <taxon>Bacteria</taxon>
        <taxon>Pseudomonadati</taxon>
        <taxon>Gemmatimonadota</taxon>
        <taxon>Gemmatimonadia</taxon>
        <taxon>Gemmatimonadales</taxon>
        <taxon>Gemmatimonadaceae</taxon>
        <taxon>Roseisolibacter</taxon>
    </lineage>
</organism>
<keyword evidence="4 6" id="KW-1133">Transmembrane helix</keyword>
<evidence type="ECO:0000256" key="4">
    <source>
        <dbReference type="ARBA" id="ARBA00022989"/>
    </source>
</evidence>
<protein>
    <recommendedName>
        <fullName evidence="9">DUF92 domain-containing protein</fullName>
    </recommendedName>
</protein>
<evidence type="ECO:0000313" key="7">
    <source>
        <dbReference type="EMBL" id="GLC24390.1"/>
    </source>
</evidence>
<evidence type="ECO:0008006" key="9">
    <source>
        <dbReference type="Google" id="ProtNLM"/>
    </source>
</evidence>
<dbReference type="Pfam" id="PF01940">
    <property type="entry name" value="DUF92"/>
    <property type="match status" value="1"/>
</dbReference>
<dbReference type="EMBL" id="BRXS01000001">
    <property type="protein sequence ID" value="GLC24390.1"/>
    <property type="molecule type" value="Genomic_DNA"/>
</dbReference>
<evidence type="ECO:0000256" key="6">
    <source>
        <dbReference type="SAM" id="Phobius"/>
    </source>
</evidence>
<feature type="transmembrane region" description="Helical" evidence="6">
    <location>
        <begin position="250"/>
        <end position="271"/>
    </location>
</feature>
<gene>
    <name evidence="7" type="ORF">rosag_09030</name>
</gene>
<comment type="caution">
    <text evidence="7">The sequence shown here is derived from an EMBL/GenBank/DDBJ whole genome shotgun (WGS) entry which is preliminary data.</text>
</comment>
<dbReference type="InterPro" id="IPR002794">
    <property type="entry name" value="DUF92_TMEM19"/>
</dbReference>
<dbReference type="RefSeq" id="WP_284348840.1">
    <property type="nucleotide sequence ID" value="NZ_BRXS01000001.1"/>
</dbReference>
<feature type="transmembrane region" description="Helical" evidence="6">
    <location>
        <begin position="31"/>
        <end position="55"/>
    </location>
</feature>
<keyword evidence="5 6" id="KW-0472">Membrane</keyword>
<name>A0AA37QDN7_9BACT</name>
<dbReference type="Proteomes" id="UP001161325">
    <property type="component" value="Unassembled WGS sequence"/>
</dbReference>
<reference evidence="7" key="1">
    <citation type="submission" date="2022-08" db="EMBL/GenBank/DDBJ databases">
        <title>Draft genome sequencing of Roseisolibacter agri AW1220.</title>
        <authorList>
            <person name="Tobiishi Y."/>
            <person name="Tonouchi A."/>
        </authorList>
    </citation>
    <scope>NUCLEOTIDE SEQUENCE</scope>
    <source>
        <strain evidence="7">AW1220</strain>
    </source>
</reference>
<proteinExistence type="inferred from homology"/>